<comment type="caution">
    <text evidence="1">The sequence shown here is derived from an EMBL/GenBank/DDBJ whole genome shotgun (WGS) entry which is preliminary data.</text>
</comment>
<organism evidence="1 2">
    <name type="scientific">Drechslerella dactyloides</name>
    <name type="common">Nematode-trapping fungus</name>
    <name type="synonym">Arthrobotrys dactyloides</name>
    <dbReference type="NCBI Taxonomy" id="74499"/>
    <lineage>
        <taxon>Eukaryota</taxon>
        <taxon>Fungi</taxon>
        <taxon>Dikarya</taxon>
        <taxon>Ascomycota</taxon>
        <taxon>Pezizomycotina</taxon>
        <taxon>Orbiliomycetes</taxon>
        <taxon>Orbiliales</taxon>
        <taxon>Orbiliaceae</taxon>
        <taxon>Drechslerella</taxon>
    </lineage>
</organism>
<sequence>MASLKSLPYDVKFILLETLTSDYDTFISLVTTSREFYGIFQKYKRFLLGNVDFHDAANYWEESFLVACLPEIVGDPMHPIDIPYSEVRDIENSYISAMASPKPNPDSEPWYYTRVWEGDQEMKARITTNHRAIRKLCEQFIRRAMYPRFMVAKEGSRSKKEHLQMNSPATSTERAKIMRGFYRLWLLTRLFYSSKSESSSMGENDLSMRYIPLWDFWDLNVIQMLLSYISMELKPVFMYLWDNSLWWYALAFNLPTRELSKKQIIGAKIEEKRRKPLMQDHVSGSMFAFLVFEYPFHAPRWIENATDFKSLSDRCEKIFSVTEKMEIREQIGKARYLHLGHPDGWLGAGYRFPGRIFRPEETPIIPVRRICLPGEEDYSKYGEQAKLIWLNDLTKAYVADSSSLLNIFAPKPDPWVSVWDDWRLQEWGYRFPRFAAVRRESL</sequence>
<evidence type="ECO:0000313" key="1">
    <source>
        <dbReference type="EMBL" id="KAJ6262649.1"/>
    </source>
</evidence>
<accession>A0AAD6J1B1</accession>
<evidence type="ECO:0000313" key="2">
    <source>
        <dbReference type="Proteomes" id="UP001221413"/>
    </source>
</evidence>
<dbReference type="AlphaFoldDB" id="A0AAD6J1B1"/>
<dbReference type="EMBL" id="JAQGDS010000003">
    <property type="protein sequence ID" value="KAJ6262649.1"/>
    <property type="molecule type" value="Genomic_DNA"/>
</dbReference>
<gene>
    <name evidence="1" type="ORF">Dda_3461</name>
</gene>
<reference evidence="1" key="1">
    <citation type="submission" date="2023-01" db="EMBL/GenBank/DDBJ databases">
        <title>The chitinases involved in constricting ring structure development in the nematode-trapping fungus Drechslerella dactyloides.</title>
        <authorList>
            <person name="Wang R."/>
            <person name="Zhang L."/>
            <person name="Tang P."/>
            <person name="Li S."/>
            <person name="Liang L."/>
        </authorList>
    </citation>
    <scope>NUCLEOTIDE SEQUENCE</scope>
    <source>
        <strain evidence="1">YMF1.00031</strain>
    </source>
</reference>
<proteinExistence type="predicted"/>
<dbReference type="Proteomes" id="UP001221413">
    <property type="component" value="Unassembled WGS sequence"/>
</dbReference>
<keyword evidence="2" id="KW-1185">Reference proteome</keyword>
<protein>
    <submittedName>
        <fullName evidence="1">Uncharacterized protein</fullName>
    </submittedName>
</protein>
<name>A0AAD6J1B1_DREDA</name>